<keyword evidence="2" id="KW-0677">Repeat</keyword>
<dbReference type="EMBL" id="KV448253">
    <property type="protein sequence ID" value="OAX39338.1"/>
    <property type="molecule type" value="Genomic_DNA"/>
</dbReference>
<feature type="repeat" description="WD" evidence="3">
    <location>
        <begin position="312"/>
        <end position="353"/>
    </location>
</feature>
<dbReference type="InterPro" id="IPR020472">
    <property type="entry name" value="WD40_PAC1"/>
</dbReference>
<dbReference type="InterPro" id="IPR036020">
    <property type="entry name" value="WW_dom_sf"/>
</dbReference>
<dbReference type="InterPro" id="IPR036322">
    <property type="entry name" value="WD40_repeat_dom_sf"/>
</dbReference>
<feature type="region of interest" description="Disordered" evidence="4">
    <location>
        <begin position="243"/>
        <end position="267"/>
    </location>
</feature>
<dbReference type="InterPro" id="IPR001680">
    <property type="entry name" value="WD40_rpt"/>
</dbReference>
<name>A0A1B7N3A6_9AGAM</name>
<dbReference type="SMART" id="SM00456">
    <property type="entry name" value="WW"/>
    <property type="match status" value="1"/>
</dbReference>
<dbReference type="Gene3D" id="2.20.70.10">
    <property type="match status" value="1"/>
</dbReference>
<feature type="domain" description="WW" evidence="5">
    <location>
        <begin position="111"/>
        <end position="130"/>
    </location>
</feature>
<feature type="repeat" description="WD" evidence="3">
    <location>
        <begin position="399"/>
        <end position="430"/>
    </location>
</feature>
<dbReference type="Pfam" id="PF00397">
    <property type="entry name" value="WW"/>
    <property type="match status" value="1"/>
</dbReference>
<proteinExistence type="predicted"/>
<evidence type="ECO:0000256" key="1">
    <source>
        <dbReference type="ARBA" id="ARBA00022574"/>
    </source>
</evidence>
<dbReference type="PANTHER" id="PTHR19848">
    <property type="entry name" value="WD40 REPEAT PROTEIN"/>
    <property type="match status" value="1"/>
</dbReference>
<protein>
    <submittedName>
        <fullName evidence="6">WD40 repeat-like protein</fullName>
    </submittedName>
</protein>
<sequence>MREQAESDRSAKQREGEGGALVDSPVRVTPLTSEKNPPPYGAQHQQDALWEGGNEALPPRWMQYEVGNVNTQYQDDNLVMSTWNQPLPGVRLDEPGDLVVPGCEWHISPFGRSYFVNHDTGTTSWQKPTPQRPAGSLTPECIMEGHSECIWSVACVGTSHNVMSASQDGSIRRWRRDGKQVGKPWRSDEGVVWLMAVSPEESVAVSGNADNSLRLWNMKMGSAVGGPWEGHTHGVRCLDWSPNGSEVASGSEDGTIRRWNPDTGRQITPPIETGHGWVYAIKYSPQGDKFASGGTDDMIRVWSKDGKLLIEIKGHDSSVLSLCWSKDGAHIFSGSADRTIRKWQSIDGKELVVLYGHTHPVRSICLSPDERHLVSASQDCSVRIWDLTTNQQVGEPLLHDDELLALAISSDGRYIASGGKDKKIYLWSIEAALKKGGDQVRVHITVVSIFSNRPCMFVILECSLTRGSRYVVPTCFSHCITFPHQRRAVFTDVR</sequence>
<evidence type="ECO:0000313" key="6">
    <source>
        <dbReference type="EMBL" id="OAX39338.1"/>
    </source>
</evidence>
<dbReference type="STRING" id="1314800.A0A1B7N3A6"/>
<feature type="repeat" description="WD" evidence="3">
    <location>
        <begin position="185"/>
        <end position="226"/>
    </location>
</feature>
<dbReference type="Proteomes" id="UP000092154">
    <property type="component" value="Unassembled WGS sequence"/>
</dbReference>
<evidence type="ECO:0000256" key="2">
    <source>
        <dbReference type="ARBA" id="ARBA00022737"/>
    </source>
</evidence>
<feature type="region of interest" description="Disordered" evidence="4">
    <location>
        <begin position="1"/>
        <end position="45"/>
    </location>
</feature>
<dbReference type="PROSITE" id="PS50020">
    <property type="entry name" value="WW_DOMAIN_2"/>
    <property type="match status" value="1"/>
</dbReference>
<dbReference type="CDD" id="cd00201">
    <property type="entry name" value="WW"/>
    <property type="match status" value="1"/>
</dbReference>
<dbReference type="PRINTS" id="PR00320">
    <property type="entry name" value="GPROTEINBRPT"/>
</dbReference>
<dbReference type="PROSITE" id="PS50294">
    <property type="entry name" value="WD_REPEATS_REGION"/>
    <property type="match status" value="5"/>
</dbReference>
<dbReference type="SUPFAM" id="SSF51045">
    <property type="entry name" value="WW domain"/>
    <property type="match status" value="1"/>
</dbReference>
<feature type="repeat" description="WD" evidence="3">
    <location>
        <begin position="143"/>
        <end position="174"/>
    </location>
</feature>
<dbReference type="PROSITE" id="PS00678">
    <property type="entry name" value="WD_REPEATS_1"/>
    <property type="match status" value="2"/>
</dbReference>
<keyword evidence="1 3" id="KW-0853">WD repeat</keyword>
<dbReference type="InterPro" id="IPR019775">
    <property type="entry name" value="WD40_repeat_CS"/>
</dbReference>
<dbReference type="SUPFAM" id="SSF50978">
    <property type="entry name" value="WD40 repeat-like"/>
    <property type="match status" value="1"/>
</dbReference>
<dbReference type="Gene3D" id="2.130.10.10">
    <property type="entry name" value="YVTN repeat-like/Quinoprotein amine dehydrogenase"/>
    <property type="match status" value="3"/>
</dbReference>
<dbReference type="InParanoid" id="A0A1B7N3A6"/>
<dbReference type="Pfam" id="PF00400">
    <property type="entry name" value="WD40"/>
    <property type="match status" value="7"/>
</dbReference>
<feature type="repeat" description="WD" evidence="3">
    <location>
        <begin position="271"/>
        <end position="303"/>
    </location>
</feature>
<evidence type="ECO:0000313" key="7">
    <source>
        <dbReference type="Proteomes" id="UP000092154"/>
    </source>
</evidence>
<keyword evidence="7" id="KW-1185">Reference proteome</keyword>
<dbReference type="SMART" id="SM00320">
    <property type="entry name" value="WD40"/>
    <property type="match status" value="7"/>
</dbReference>
<evidence type="ECO:0000259" key="5">
    <source>
        <dbReference type="PROSITE" id="PS50020"/>
    </source>
</evidence>
<dbReference type="InterPro" id="IPR001202">
    <property type="entry name" value="WW_dom"/>
</dbReference>
<organism evidence="6 7">
    <name type="scientific">Rhizopogon vinicolor AM-OR11-026</name>
    <dbReference type="NCBI Taxonomy" id="1314800"/>
    <lineage>
        <taxon>Eukaryota</taxon>
        <taxon>Fungi</taxon>
        <taxon>Dikarya</taxon>
        <taxon>Basidiomycota</taxon>
        <taxon>Agaricomycotina</taxon>
        <taxon>Agaricomycetes</taxon>
        <taxon>Agaricomycetidae</taxon>
        <taxon>Boletales</taxon>
        <taxon>Suillineae</taxon>
        <taxon>Rhizopogonaceae</taxon>
        <taxon>Rhizopogon</taxon>
    </lineage>
</organism>
<evidence type="ECO:0000256" key="4">
    <source>
        <dbReference type="SAM" id="MobiDB-lite"/>
    </source>
</evidence>
<dbReference type="PROSITE" id="PS50082">
    <property type="entry name" value="WD_REPEATS_2"/>
    <property type="match status" value="7"/>
</dbReference>
<feature type="repeat" description="WD" evidence="3">
    <location>
        <begin position="354"/>
        <end position="395"/>
    </location>
</feature>
<dbReference type="InterPro" id="IPR015943">
    <property type="entry name" value="WD40/YVTN_repeat-like_dom_sf"/>
</dbReference>
<feature type="repeat" description="WD" evidence="3">
    <location>
        <begin position="228"/>
        <end position="269"/>
    </location>
</feature>
<dbReference type="AlphaFoldDB" id="A0A1B7N3A6"/>
<reference evidence="6 7" key="1">
    <citation type="submission" date="2016-06" db="EMBL/GenBank/DDBJ databases">
        <title>Comparative genomics of the ectomycorrhizal sister species Rhizopogon vinicolor and Rhizopogon vesiculosus (Basidiomycota: Boletales) reveals a divergence of the mating type B locus.</title>
        <authorList>
            <consortium name="DOE Joint Genome Institute"/>
            <person name="Mujic A.B."/>
            <person name="Kuo A."/>
            <person name="Tritt A."/>
            <person name="Lipzen A."/>
            <person name="Chen C."/>
            <person name="Johnson J."/>
            <person name="Sharma A."/>
            <person name="Barry K."/>
            <person name="Grigoriev I.V."/>
            <person name="Spatafora J.W."/>
        </authorList>
    </citation>
    <scope>NUCLEOTIDE SEQUENCE [LARGE SCALE GENOMIC DNA]</scope>
    <source>
        <strain evidence="6 7">AM-OR11-026</strain>
    </source>
</reference>
<feature type="compositionally biased region" description="Basic and acidic residues" evidence="4">
    <location>
        <begin position="1"/>
        <end position="17"/>
    </location>
</feature>
<evidence type="ECO:0000256" key="3">
    <source>
        <dbReference type="PROSITE-ProRule" id="PRU00221"/>
    </source>
</evidence>
<accession>A0A1B7N3A6</accession>
<dbReference type="OrthoDB" id="2670895at2759"/>
<gene>
    <name evidence="6" type="ORF">K503DRAFT_94388</name>
</gene>
<dbReference type="CDD" id="cd00200">
    <property type="entry name" value="WD40"/>
    <property type="match status" value="1"/>
</dbReference>
<dbReference type="PANTHER" id="PTHR19848:SF8">
    <property type="entry name" value="F-BOX AND WD REPEAT DOMAIN CONTAINING 7"/>
    <property type="match status" value="1"/>
</dbReference>